<keyword evidence="1" id="KW-0677">Repeat</keyword>
<organism evidence="3 4">
    <name type="scientific">Aspergillus homomorphus (strain CBS 101889)</name>
    <dbReference type="NCBI Taxonomy" id="1450537"/>
    <lineage>
        <taxon>Eukaryota</taxon>
        <taxon>Fungi</taxon>
        <taxon>Dikarya</taxon>
        <taxon>Ascomycota</taxon>
        <taxon>Pezizomycotina</taxon>
        <taxon>Eurotiomycetes</taxon>
        <taxon>Eurotiomycetidae</taxon>
        <taxon>Eurotiales</taxon>
        <taxon>Aspergillaceae</taxon>
        <taxon>Aspergillus</taxon>
        <taxon>Aspergillus subgen. Circumdati</taxon>
    </lineage>
</organism>
<evidence type="ECO:0000313" key="4">
    <source>
        <dbReference type="Proteomes" id="UP000248961"/>
    </source>
</evidence>
<dbReference type="Proteomes" id="UP000248961">
    <property type="component" value="Unassembled WGS sequence"/>
</dbReference>
<proteinExistence type="predicted"/>
<accession>A0A395HG81</accession>
<dbReference type="SUPFAM" id="SSF52540">
    <property type="entry name" value="P-loop containing nucleoside triphosphate hydrolases"/>
    <property type="match status" value="1"/>
</dbReference>
<dbReference type="InterPro" id="IPR056884">
    <property type="entry name" value="NPHP3-like_N"/>
</dbReference>
<gene>
    <name evidence="3" type="ORF">BO97DRAFT_438879</name>
</gene>
<dbReference type="InterPro" id="IPR027417">
    <property type="entry name" value="P-loop_NTPase"/>
</dbReference>
<evidence type="ECO:0000259" key="2">
    <source>
        <dbReference type="Pfam" id="PF24883"/>
    </source>
</evidence>
<dbReference type="AlphaFoldDB" id="A0A395HG81"/>
<dbReference type="Pfam" id="PF24883">
    <property type="entry name" value="NPHP3_N"/>
    <property type="match status" value="1"/>
</dbReference>
<dbReference type="Gene3D" id="3.40.50.300">
    <property type="entry name" value="P-loop containing nucleotide triphosphate hydrolases"/>
    <property type="match status" value="1"/>
</dbReference>
<feature type="domain" description="Nephrocystin 3-like N-terminal" evidence="2">
    <location>
        <begin position="51"/>
        <end position="143"/>
    </location>
</feature>
<evidence type="ECO:0000256" key="1">
    <source>
        <dbReference type="ARBA" id="ARBA00022737"/>
    </source>
</evidence>
<sequence length="234" mass="26397">MSFGFGVGIPGQQTPLVEYCENEETRTILTWLSPISHAPQHSDYRDRREPGTGKWALATPEFRSWLMSPKQTLYCPGAPGAGKTILAPIVVDELFLRYRSSDNVGIAYVYCNYKRQQEQQSAQILASLIQQLAYRKPSSLETIKFEQIFIVIDALDEFQMQDGSRNRVLHEISAIQVSHNVNLPATSRDIPDATALFNGQPVLEINAREEDIVKYLKSHMIRLPSFVEKIAQGA</sequence>
<dbReference type="EMBL" id="KZ824350">
    <property type="protein sequence ID" value="RAL06857.1"/>
    <property type="molecule type" value="Genomic_DNA"/>
</dbReference>
<dbReference type="PANTHER" id="PTHR10039:SF15">
    <property type="entry name" value="NACHT DOMAIN-CONTAINING PROTEIN"/>
    <property type="match status" value="1"/>
</dbReference>
<dbReference type="STRING" id="1450537.A0A395HG81"/>
<protein>
    <recommendedName>
        <fullName evidence="2">Nephrocystin 3-like N-terminal domain-containing protein</fullName>
    </recommendedName>
</protein>
<dbReference type="OrthoDB" id="195446at2759"/>
<evidence type="ECO:0000313" key="3">
    <source>
        <dbReference type="EMBL" id="RAL06857.1"/>
    </source>
</evidence>
<dbReference type="PANTHER" id="PTHR10039">
    <property type="entry name" value="AMELOGENIN"/>
    <property type="match status" value="1"/>
</dbReference>
<dbReference type="GeneID" id="37202224"/>
<reference evidence="3 4" key="1">
    <citation type="submission" date="2018-02" db="EMBL/GenBank/DDBJ databases">
        <title>The genomes of Aspergillus section Nigri reveals drivers in fungal speciation.</title>
        <authorList>
            <consortium name="DOE Joint Genome Institute"/>
            <person name="Vesth T.C."/>
            <person name="Nybo J."/>
            <person name="Theobald S."/>
            <person name="Brandl J."/>
            <person name="Frisvad J.C."/>
            <person name="Nielsen K.F."/>
            <person name="Lyhne E.K."/>
            <person name="Kogle M.E."/>
            <person name="Kuo A."/>
            <person name="Riley R."/>
            <person name="Clum A."/>
            <person name="Nolan M."/>
            <person name="Lipzen A."/>
            <person name="Salamov A."/>
            <person name="Henrissat B."/>
            <person name="Wiebenga A."/>
            <person name="De vries R.P."/>
            <person name="Grigoriev I.V."/>
            <person name="Mortensen U.H."/>
            <person name="Andersen M.R."/>
            <person name="Baker S.E."/>
        </authorList>
    </citation>
    <scope>NUCLEOTIDE SEQUENCE [LARGE SCALE GENOMIC DNA]</scope>
    <source>
        <strain evidence="3 4">CBS 101889</strain>
    </source>
</reference>
<name>A0A395HG81_ASPHC</name>
<keyword evidence="4" id="KW-1185">Reference proteome</keyword>
<dbReference type="RefSeq" id="XP_025546011.1">
    <property type="nucleotide sequence ID" value="XM_025697935.1"/>
</dbReference>
<dbReference type="VEuPathDB" id="FungiDB:BO97DRAFT_438879"/>